<comment type="subcellular location">
    <subcellularLocation>
        <location evidence="6">Cytoplasm</location>
    </subcellularLocation>
</comment>
<comment type="caution">
    <text evidence="6">Lacks conserved residue(s) required for the propagation of feature annotation.</text>
</comment>
<comment type="caution">
    <text evidence="8">The sequence shown here is derived from an EMBL/GenBank/DDBJ whole genome shotgun (WGS) entry which is preliminary data.</text>
</comment>
<dbReference type="CDD" id="cd02440">
    <property type="entry name" value="AdoMet_MTases"/>
    <property type="match status" value="1"/>
</dbReference>
<dbReference type="PANTHER" id="PTHR31760:SF0">
    <property type="entry name" value="S-ADENOSYL-L-METHIONINE-DEPENDENT METHYLTRANSFERASES SUPERFAMILY PROTEIN"/>
    <property type="match status" value="1"/>
</dbReference>
<dbReference type="InterPro" id="IPR003682">
    <property type="entry name" value="rRNA_ssu_MeTfrase_G"/>
</dbReference>
<feature type="region of interest" description="Disordered" evidence="7">
    <location>
        <begin position="1"/>
        <end position="42"/>
    </location>
</feature>
<keyword evidence="1 6" id="KW-0963">Cytoplasm</keyword>
<evidence type="ECO:0000256" key="3">
    <source>
        <dbReference type="ARBA" id="ARBA00022603"/>
    </source>
</evidence>
<keyword evidence="2 6" id="KW-0698">rRNA processing</keyword>
<proteinExistence type="inferred from homology"/>
<dbReference type="HAMAP" id="MF_00074">
    <property type="entry name" value="16SrRNA_methyltr_G"/>
    <property type="match status" value="1"/>
</dbReference>
<dbReference type="Gene3D" id="3.40.50.150">
    <property type="entry name" value="Vaccinia Virus protein VP39"/>
    <property type="match status" value="1"/>
</dbReference>
<keyword evidence="3 6" id="KW-0489">Methyltransferase</keyword>
<dbReference type="InterPro" id="IPR029063">
    <property type="entry name" value="SAM-dependent_MTases_sf"/>
</dbReference>
<sequence>MNGHTGHEASRDSDGASRTAGETPAEPGSMSGSGDLPSPPPAAAEVFGDRLGLATRYVDFLATAGLERGLMGPRERPRLWVRHVLNSAAAESQLAQGVSVVDIGSGAGLPGIPLALARPDLTITLVEPLLRRVTFLEEIIAELGIDVRVIRGRAEEKPVIIEAGEADVVTSRAVAPLAKLAGWSAPLLKVGGRMVALKGESAVDEVERDRASLRKLGFDDVRVETVAAPGAEPTRLVIGILATRMGGRGSRSRGRGRRSH</sequence>
<keyword evidence="9" id="KW-1185">Reference proteome</keyword>
<dbReference type="Pfam" id="PF02527">
    <property type="entry name" value="GidB"/>
    <property type="match status" value="1"/>
</dbReference>
<evidence type="ECO:0000256" key="6">
    <source>
        <dbReference type="HAMAP-Rule" id="MF_00074"/>
    </source>
</evidence>
<dbReference type="NCBIfam" id="TIGR00138">
    <property type="entry name" value="rsmG_gidB"/>
    <property type="match status" value="1"/>
</dbReference>
<keyword evidence="5 6" id="KW-0949">S-adenosyl-L-methionine</keyword>
<evidence type="ECO:0000256" key="7">
    <source>
        <dbReference type="SAM" id="MobiDB-lite"/>
    </source>
</evidence>
<evidence type="ECO:0000313" key="8">
    <source>
        <dbReference type="EMBL" id="SMO91534.1"/>
    </source>
</evidence>
<evidence type="ECO:0000313" key="9">
    <source>
        <dbReference type="Proteomes" id="UP000315460"/>
    </source>
</evidence>
<dbReference type="Proteomes" id="UP000315460">
    <property type="component" value="Unassembled WGS sequence"/>
</dbReference>
<feature type="binding site" evidence="6">
    <location>
        <position position="104"/>
    </location>
    <ligand>
        <name>S-adenosyl-L-methionine</name>
        <dbReference type="ChEBI" id="CHEBI:59789"/>
    </ligand>
</feature>
<gene>
    <name evidence="6" type="primary">rsmG</name>
    <name evidence="8" type="ORF">SAMN06265174_11371</name>
</gene>
<organism evidence="8 9">
    <name type="scientific">Dietzia kunjamensis subsp. schimae</name>
    <dbReference type="NCBI Taxonomy" id="498198"/>
    <lineage>
        <taxon>Bacteria</taxon>
        <taxon>Bacillati</taxon>
        <taxon>Actinomycetota</taxon>
        <taxon>Actinomycetes</taxon>
        <taxon>Mycobacteriales</taxon>
        <taxon>Dietziaceae</taxon>
        <taxon>Dietzia</taxon>
    </lineage>
</organism>
<reference evidence="8 9" key="1">
    <citation type="submission" date="2017-05" db="EMBL/GenBank/DDBJ databases">
        <authorList>
            <person name="Varghese N."/>
            <person name="Submissions S."/>
        </authorList>
    </citation>
    <scope>NUCLEOTIDE SEQUENCE [LARGE SCALE GENOMIC DNA]</scope>
    <source>
        <strain evidence="8 9">DSM 45139</strain>
    </source>
</reference>
<dbReference type="SUPFAM" id="SSF53335">
    <property type="entry name" value="S-adenosyl-L-methionine-dependent methyltransferases"/>
    <property type="match status" value="1"/>
</dbReference>
<dbReference type="GO" id="GO:0032259">
    <property type="term" value="P:methylation"/>
    <property type="evidence" value="ECO:0007669"/>
    <property type="project" value="UniProtKB-KW"/>
</dbReference>
<dbReference type="GO" id="GO:0008168">
    <property type="term" value="F:methyltransferase activity"/>
    <property type="evidence" value="ECO:0007669"/>
    <property type="project" value="UniProtKB-KW"/>
</dbReference>
<evidence type="ECO:0000256" key="5">
    <source>
        <dbReference type="ARBA" id="ARBA00022691"/>
    </source>
</evidence>
<keyword evidence="4 6" id="KW-0808">Transferase</keyword>
<evidence type="ECO:0000256" key="1">
    <source>
        <dbReference type="ARBA" id="ARBA00022490"/>
    </source>
</evidence>
<accession>A0ABY1N4V5</accession>
<name>A0ABY1N4V5_9ACTN</name>
<feature type="binding site" evidence="6">
    <location>
        <position position="109"/>
    </location>
    <ligand>
        <name>S-adenosyl-L-methionine</name>
        <dbReference type="ChEBI" id="CHEBI:59789"/>
    </ligand>
</feature>
<feature type="compositionally biased region" description="Basic and acidic residues" evidence="7">
    <location>
        <begin position="1"/>
        <end position="15"/>
    </location>
</feature>
<feature type="binding site" evidence="6">
    <location>
        <begin position="154"/>
        <end position="155"/>
    </location>
    <ligand>
        <name>S-adenosyl-L-methionine</name>
        <dbReference type="ChEBI" id="CHEBI:59789"/>
    </ligand>
</feature>
<dbReference type="EC" id="2.1.1.-" evidence="6"/>
<comment type="similarity">
    <text evidence="6">Belongs to the methyltransferase superfamily. RNA methyltransferase RsmG family.</text>
</comment>
<protein>
    <recommendedName>
        <fullName evidence="6">Ribosomal RNA small subunit methyltransferase G</fullName>
        <ecNumber evidence="6">2.1.1.-</ecNumber>
    </recommendedName>
    <alternativeName>
        <fullName evidence="6">16S rRNA 7-methylguanosine methyltransferase</fullName>
        <shortName evidence="6">16S rRNA m7G methyltransferase</shortName>
    </alternativeName>
</protein>
<evidence type="ECO:0000256" key="2">
    <source>
        <dbReference type="ARBA" id="ARBA00022552"/>
    </source>
</evidence>
<comment type="function">
    <text evidence="6">Specifically methylates the N7 position of a guanine in 16S rRNA.</text>
</comment>
<dbReference type="EMBL" id="FXTG01000013">
    <property type="protein sequence ID" value="SMO91534.1"/>
    <property type="molecule type" value="Genomic_DNA"/>
</dbReference>
<evidence type="ECO:0000256" key="4">
    <source>
        <dbReference type="ARBA" id="ARBA00022679"/>
    </source>
</evidence>
<feature type="binding site" evidence="6">
    <location>
        <position position="172"/>
    </location>
    <ligand>
        <name>S-adenosyl-L-methionine</name>
        <dbReference type="ChEBI" id="CHEBI:59789"/>
    </ligand>
</feature>
<dbReference type="PANTHER" id="PTHR31760">
    <property type="entry name" value="S-ADENOSYL-L-METHIONINE-DEPENDENT METHYLTRANSFERASES SUPERFAMILY PROTEIN"/>
    <property type="match status" value="1"/>
</dbReference>